<dbReference type="InterPro" id="IPR002622">
    <property type="entry name" value="Transposase_14"/>
</dbReference>
<evidence type="ECO:0000313" key="2">
    <source>
        <dbReference type="EMBL" id="AVP87259.1"/>
    </source>
</evidence>
<dbReference type="Proteomes" id="UP000241762">
    <property type="component" value="Chromosome"/>
</dbReference>
<organism evidence="2 3">
    <name type="scientific">Candidatus Phycorickettsia trachydisci</name>
    <dbReference type="NCBI Taxonomy" id="2115978"/>
    <lineage>
        <taxon>Bacteria</taxon>
        <taxon>Pseudomonadati</taxon>
        <taxon>Pseudomonadota</taxon>
        <taxon>Alphaproteobacteria</taxon>
        <taxon>Rickettsiales</taxon>
        <taxon>Rickettsiaceae</taxon>
        <taxon>Candidatus Phycorickettsia</taxon>
    </lineage>
</organism>
<dbReference type="SUPFAM" id="SSF46689">
    <property type="entry name" value="Homeodomain-like"/>
    <property type="match status" value="1"/>
</dbReference>
<protein>
    <recommendedName>
        <fullName evidence="1">Transposase Synechocystis PCC 6803 domain-containing protein</fullName>
    </recommendedName>
</protein>
<dbReference type="KEGG" id="ptc:phytr_3050"/>
<dbReference type="InterPro" id="IPR009057">
    <property type="entry name" value="Homeodomain-like_sf"/>
</dbReference>
<gene>
    <name evidence="2" type="ORF">phytr_3050</name>
</gene>
<dbReference type="RefSeq" id="WP_106874127.1">
    <property type="nucleotide sequence ID" value="NZ_CP027845.1"/>
</dbReference>
<accession>A0A2P1P7L5</accession>
<evidence type="ECO:0000259" key="1">
    <source>
        <dbReference type="Pfam" id="PF01710"/>
    </source>
</evidence>
<dbReference type="EMBL" id="CP027845">
    <property type="protein sequence ID" value="AVP87259.1"/>
    <property type="molecule type" value="Genomic_DNA"/>
</dbReference>
<name>A0A2P1P7L5_9RICK</name>
<reference evidence="2 3" key="1">
    <citation type="submission" date="2018-03" db="EMBL/GenBank/DDBJ databases">
        <title>A gene transfer event suggests a long-term partnership between eustigmatophyte algae and a novel lineage of endosymbiotic bacteria.</title>
        <authorList>
            <person name="Yurchenko T."/>
            <person name="Sevcikova T."/>
            <person name="Pribyl P."/>
            <person name="El Karkouri K."/>
            <person name="Klimes V."/>
            <person name="Amaral R."/>
            <person name="Zbrankova V."/>
            <person name="Kim E."/>
            <person name="Raoult D."/>
            <person name="Santos L.M.A."/>
            <person name="Elias M."/>
        </authorList>
    </citation>
    <scope>NUCLEOTIDE SEQUENCE [LARGE SCALE GENOMIC DNA]</scope>
    <source>
        <strain evidence="2">CCALA 838</strain>
    </source>
</reference>
<dbReference type="OrthoDB" id="565387at2"/>
<keyword evidence="3" id="KW-1185">Reference proteome</keyword>
<dbReference type="Pfam" id="PF01710">
    <property type="entry name" value="HTH_Tnp_IS630"/>
    <property type="match status" value="1"/>
</dbReference>
<sequence>MTTKAYSSDLRIRVIEYIEEGNSQKLACLTFKISSTTASRWCKEYKNEGKIKPKLRGGSKSKIPLQQLMHFVDTNPDATLVEIGKHFGVSAVAIHKRLKHLEYRCKKKRTPT</sequence>
<feature type="domain" description="Transposase Synechocystis PCC 6803" evidence="1">
    <location>
        <begin position="5"/>
        <end position="109"/>
    </location>
</feature>
<dbReference type="AlphaFoldDB" id="A0A2P1P7L5"/>
<evidence type="ECO:0000313" key="3">
    <source>
        <dbReference type="Proteomes" id="UP000241762"/>
    </source>
</evidence>
<proteinExistence type="predicted"/>